<comment type="similarity">
    <text evidence="1">Belongs to the Gfa family.</text>
</comment>
<feature type="domain" description="CENP-V/GFA" evidence="4">
    <location>
        <begin position="3"/>
        <end position="111"/>
    </location>
</feature>
<dbReference type="STRING" id="463040.CAL15_08615"/>
<dbReference type="SUPFAM" id="SSF51316">
    <property type="entry name" value="Mss4-like"/>
    <property type="match status" value="1"/>
</dbReference>
<dbReference type="PROSITE" id="PS51891">
    <property type="entry name" value="CENP_V_GFA"/>
    <property type="match status" value="1"/>
</dbReference>
<dbReference type="GO" id="GO:0046872">
    <property type="term" value="F:metal ion binding"/>
    <property type="evidence" value="ECO:0007669"/>
    <property type="project" value="UniProtKB-KW"/>
</dbReference>
<protein>
    <submittedName>
        <fullName evidence="5">Aldehyde-activating protein</fullName>
    </submittedName>
</protein>
<name>A0A1W6ZC54_9BORD</name>
<dbReference type="Proteomes" id="UP000194161">
    <property type="component" value="Chromosome"/>
</dbReference>
<dbReference type="InterPro" id="IPR052355">
    <property type="entry name" value="CENP-V-like"/>
</dbReference>
<proteinExistence type="inferred from homology"/>
<dbReference type="PANTHER" id="PTHR28620">
    <property type="entry name" value="CENTROMERE PROTEIN V"/>
    <property type="match status" value="1"/>
</dbReference>
<keyword evidence="2" id="KW-0479">Metal-binding</keyword>
<dbReference type="RefSeq" id="WP_086078208.1">
    <property type="nucleotide sequence ID" value="NZ_CP021111.1"/>
</dbReference>
<dbReference type="AlphaFoldDB" id="A0A1W6ZC54"/>
<reference evidence="5 6" key="1">
    <citation type="submission" date="2017-05" db="EMBL/GenBank/DDBJ databases">
        <title>Complete and WGS of Bordetella genogroups.</title>
        <authorList>
            <person name="Spilker T."/>
            <person name="LiPuma J."/>
        </authorList>
    </citation>
    <scope>NUCLEOTIDE SEQUENCE [LARGE SCALE GENOMIC DNA]</scope>
    <source>
        <strain evidence="5 6">AU7206</strain>
    </source>
</reference>
<dbReference type="EMBL" id="CP021111">
    <property type="protein sequence ID" value="ARP94444.1"/>
    <property type="molecule type" value="Genomic_DNA"/>
</dbReference>
<dbReference type="OrthoDB" id="327703at2"/>
<evidence type="ECO:0000256" key="3">
    <source>
        <dbReference type="ARBA" id="ARBA00022833"/>
    </source>
</evidence>
<evidence type="ECO:0000259" key="4">
    <source>
        <dbReference type="PROSITE" id="PS51891"/>
    </source>
</evidence>
<evidence type="ECO:0000313" key="6">
    <source>
        <dbReference type="Proteomes" id="UP000194161"/>
    </source>
</evidence>
<keyword evidence="3" id="KW-0862">Zinc</keyword>
<accession>A0A1W6ZC54</accession>
<keyword evidence="6" id="KW-1185">Reference proteome</keyword>
<dbReference type="KEGG" id="bgm:CAL15_08615"/>
<sequence length="115" mass="12308">MNYQGSCHCGAISFEVTGTIDGALDCNCSMCVRKGALLWFVPRDALRLDAAPDAIGTYTFNRHVIKHNFCKTCGIHAYGEGTAPDGTAMAAINLRCLEGIDLTGIPVQHYDGRAA</sequence>
<evidence type="ECO:0000256" key="2">
    <source>
        <dbReference type="ARBA" id="ARBA00022723"/>
    </source>
</evidence>
<evidence type="ECO:0000313" key="5">
    <source>
        <dbReference type="EMBL" id="ARP94444.1"/>
    </source>
</evidence>
<gene>
    <name evidence="5" type="ORF">CAL15_08615</name>
</gene>
<organism evidence="5 6">
    <name type="scientific">Bordetella genomosp. 13</name>
    <dbReference type="NCBI Taxonomy" id="463040"/>
    <lineage>
        <taxon>Bacteria</taxon>
        <taxon>Pseudomonadati</taxon>
        <taxon>Pseudomonadota</taxon>
        <taxon>Betaproteobacteria</taxon>
        <taxon>Burkholderiales</taxon>
        <taxon>Alcaligenaceae</taxon>
        <taxon>Bordetella</taxon>
    </lineage>
</organism>
<dbReference type="Gene3D" id="2.170.150.70">
    <property type="match status" value="1"/>
</dbReference>
<dbReference type="InterPro" id="IPR011057">
    <property type="entry name" value="Mss4-like_sf"/>
</dbReference>
<dbReference type="Pfam" id="PF04828">
    <property type="entry name" value="GFA"/>
    <property type="match status" value="1"/>
</dbReference>
<evidence type="ECO:0000256" key="1">
    <source>
        <dbReference type="ARBA" id="ARBA00005495"/>
    </source>
</evidence>
<dbReference type="PANTHER" id="PTHR28620:SF1">
    <property type="entry name" value="CENP-V_GFA DOMAIN-CONTAINING PROTEIN"/>
    <property type="match status" value="1"/>
</dbReference>
<dbReference type="GO" id="GO:0016846">
    <property type="term" value="F:carbon-sulfur lyase activity"/>
    <property type="evidence" value="ECO:0007669"/>
    <property type="project" value="InterPro"/>
</dbReference>
<dbReference type="InterPro" id="IPR006913">
    <property type="entry name" value="CENP-V/GFA"/>
</dbReference>